<protein>
    <recommendedName>
        <fullName evidence="4">Tyr recombinase domain-containing protein</fullName>
    </recommendedName>
</protein>
<evidence type="ECO:0008006" key="4">
    <source>
        <dbReference type="Google" id="ProtNLM"/>
    </source>
</evidence>
<feature type="compositionally biased region" description="Polar residues" evidence="1">
    <location>
        <begin position="248"/>
        <end position="263"/>
    </location>
</feature>
<sequence>MTDRSPNNKQRTYTEQEVFELLGCFKIEEQTATQRIREERELPLEITSSLDKVTKQQHQDNFKRYKREISKYHHEEWTVAEEINKSFLPKLKQFTVDTTQVVNAYYKGAENSRLHGRAATEIFEQLLTIKSGELTADEANQLLDEALESARRLAIHAWVQDYHQVLNTWKPRSQEASEKTLAKSLLQSTAKQTTSNEYSEQQSPAHQVEEVVEGISRLQLGTVIEEDVDFMDEVEQKTIFGEGDVGSRPSTTTISTVQHQQTIQHRERPTSNTTNITIFSTTSSIITSSFTSSIINPYYNFNNQLHHSLRWHSTGQSPTTFPPLLENNNQSSLAFIRDSKWLQNPIYQKTDPMEESEENDDNRRSTSYQRSSTKIPEWTDDRGNDKEKTDSGLPKIELVHPSRTLQAGESSSTKRTYGKRRLHLQNRFKRRIRSCPNTRRLPRLFKLRERRNCLPIQIPSEQQLATWDVSILMDYITNQLSPTSTLSLAQLQLKTILLFCIATMWRPSSDIGRLQYRDVILNQDDMTTNIRIHARKPKEGQIKSIILGTVEDNQVCPVRTAHESILQTAVKRQTLTEDHIFLLTYLDSSKKQATSVRPTTVTNWIKAAMDKAGIDINHC</sequence>
<keyword evidence="3" id="KW-1185">Reference proteome</keyword>
<evidence type="ECO:0000256" key="1">
    <source>
        <dbReference type="SAM" id="MobiDB-lite"/>
    </source>
</evidence>
<feature type="compositionally biased region" description="Basic and acidic residues" evidence="1">
    <location>
        <begin position="377"/>
        <end position="390"/>
    </location>
</feature>
<evidence type="ECO:0000313" key="2">
    <source>
        <dbReference type="EMBL" id="KAG1304564.1"/>
    </source>
</evidence>
<proteinExistence type="predicted"/>
<organism evidence="2 3">
    <name type="scientific">Rhizopus oryzae</name>
    <name type="common">Mucormycosis agent</name>
    <name type="synonym">Rhizopus arrhizus var. delemar</name>
    <dbReference type="NCBI Taxonomy" id="64495"/>
    <lineage>
        <taxon>Eukaryota</taxon>
        <taxon>Fungi</taxon>
        <taxon>Fungi incertae sedis</taxon>
        <taxon>Mucoromycota</taxon>
        <taxon>Mucoromycotina</taxon>
        <taxon>Mucoromycetes</taxon>
        <taxon>Mucorales</taxon>
        <taxon>Mucorineae</taxon>
        <taxon>Rhizopodaceae</taxon>
        <taxon>Rhizopus</taxon>
    </lineage>
</organism>
<feature type="compositionally biased region" description="Polar residues" evidence="1">
    <location>
        <begin position="187"/>
        <end position="205"/>
    </location>
</feature>
<reference evidence="2" key="1">
    <citation type="journal article" date="2020" name="Microb. Genom.">
        <title>Genetic diversity of clinical and environmental Mucorales isolates obtained from an investigation of mucormycosis cases among solid organ transplant recipients.</title>
        <authorList>
            <person name="Nguyen M.H."/>
            <person name="Kaul D."/>
            <person name="Muto C."/>
            <person name="Cheng S.J."/>
            <person name="Richter R.A."/>
            <person name="Bruno V.M."/>
            <person name="Liu G."/>
            <person name="Beyhan S."/>
            <person name="Sundermann A.J."/>
            <person name="Mounaud S."/>
            <person name="Pasculle A.W."/>
            <person name="Nierman W.C."/>
            <person name="Driscoll E."/>
            <person name="Cumbie R."/>
            <person name="Clancy C.J."/>
            <person name="Dupont C.L."/>
        </authorList>
    </citation>
    <scope>NUCLEOTIDE SEQUENCE</scope>
    <source>
        <strain evidence="2">GL11</strain>
    </source>
</reference>
<dbReference type="Proteomes" id="UP000716291">
    <property type="component" value="Unassembled WGS sequence"/>
</dbReference>
<feature type="compositionally biased region" description="Polar residues" evidence="1">
    <location>
        <begin position="365"/>
        <end position="374"/>
    </location>
</feature>
<feature type="region of interest" description="Disordered" evidence="1">
    <location>
        <begin position="349"/>
        <end position="396"/>
    </location>
</feature>
<feature type="region of interest" description="Disordered" evidence="1">
    <location>
        <begin position="187"/>
        <end position="206"/>
    </location>
</feature>
<gene>
    <name evidence="2" type="ORF">G6F64_009106</name>
</gene>
<evidence type="ECO:0000313" key="3">
    <source>
        <dbReference type="Proteomes" id="UP000716291"/>
    </source>
</evidence>
<comment type="caution">
    <text evidence="2">The sequence shown here is derived from an EMBL/GenBank/DDBJ whole genome shotgun (WGS) entry which is preliminary data.</text>
</comment>
<accession>A0A9P6X3T9</accession>
<feature type="region of interest" description="Disordered" evidence="1">
    <location>
        <begin position="241"/>
        <end position="271"/>
    </location>
</feature>
<dbReference type="AlphaFoldDB" id="A0A9P6X3T9"/>
<name>A0A9P6X3T9_RHIOR</name>
<dbReference type="EMBL" id="JAANQT010001601">
    <property type="protein sequence ID" value="KAG1304564.1"/>
    <property type="molecule type" value="Genomic_DNA"/>
</dbReference>